<evidence type="ECO:0000313" key="3">
    <source>
        <dbReference type="Proteomes" id="UP000789375"/>
    </source>
</evidence>
<feature type="region of interest" description="Disordered" evidence="1">
    <location>
        <begin position="1"/>
        <end position="34"/>
    </location>
</feature>
<name>A0A9N9CYL0_FUNMO</name>
<dbReference type="AlphaFoldDB" id="A0A9N9CYL0"/>
<evidence type="ECO:0000313" key="2">
    <source>
        <dbReference type="EMBL" id="CAG8616681.1"/>
    </source>
</evidence>
<evidence type="ECO:0000256" key="1">
    <source>
        <dbReference type="SAM" id="MobiDB-lite"/>
    </source>
</evidence>
<accession>A0A9N9CYL0</accession>
<feature type="compositionally biased region" description="Polar residues" evidence="1">
    <location>
        <begin position="17"/>
        <end position="34"/>
    </location>
</feature>
<reference evidence="2" key="1">
    <citation type="submission" date="2021-06" db="EMBL/GenBank/DDBJ databases">
        <authorList>
            <person name="Kallberg Y."/>
            <person name="Tangrot J."/>
            <person name="Rosling A."/>
        </authorList>
    </citation>
    <scope>NUCLEOTIDE SEQUENCE</scope>
    <source>
        <strain evidence="2">87-6 pot B 2015</strain>
    </source>
</reference>
<gene>
    <name evidence="2" type="ORF">FMOSSE_LOCUS9755</name>
</gene>
<dbReference type="Proteomes" id="UP000789375">
    <property type="component" value="Unassembled WGS sequence"/>
</dbReference>
<keyword evidence="3" id="KW-1185">Reference proteome</keyword>
<dbReference type="EMBL" id="CAJVPP010002958">
    <property type="protein sequence ID" value="CAG8616681.1"/>
    <property type="molecule type" value="Genomic_DNA"/>
</dbReference>
<proteinExistence type="predicted"/>
<protein>
    <submittedName>
        <fullName evidence="2">5126_t:CDS:1</fullName>
    </submittedName>
</protein>
<comment type="caution">
    <text evidence="2">The sequence shown here is derived from an EMBL/GenBank/DDBJ whole genome shotgun (WGS) entry which is preliminary data.</text>
</comment>
<sequence length="84" mass="9767">MGFRRSIKNETSEENDATSNNSVSESHVDNNSSENIQFDTFAELSERRLEQTGLEELQIDIELKCYTTKRFSDAENYLQQEEPE</sequence>
<organism evidence="2 3">
    <name type="scientific">Funneliformis mosseae</name>
    <name type="common">Endomycorrhizal fungus</name>
    <name type="synonym">Glomus mosseae</name>
    <dbReference type="NCBI Taxonomy" id="27381"/>
    <lineage>
        <taxon>Eukaryota</taxon>
        <taxon>Fungi</taxon>
        <taxon>Fungi incertae sedis</taxon>
        <taxon>Mucoromycota</taxon>
        <taxon>Glomeromycotina</taxon>
        <taxon>Glomeromycetes</taxon>
        <taxon>Glomerales</taxon>
        <taxon>Glomeraceae</taxon>
        <taxon>Funneliformis</taxon>
    </lineage>
</organism>